<dbReference type="EMBL" id="NJEU01000052">
    <property type="protein sequence ID" value="PHH82557.1"/>
    <property type="molecule type" value="Genomic_DNA"/>
</dbReference>
<reference evidence="2 3" key="1">
    <citation type="submission" date="2017-06" db="EMBL/GenBank/DDBJ databases">
        <title>Ant-infecting Ophiocordyceps genomes reveal a high diversity of potential behavioral manipulation genes and a possible major role for enterotoxins.</title>
        <authorList>
            <person name="De Bekker C."/>
            <person name="Evans H.C."/>
            <person name="Brachmann A."/>
            <person name="Hughes D.P."/>
        </authorList>
    </citation>
    <scope>NUCLEOTIDE SEQUENCE [LARGE SCALE GENOMIC DNA]</scope>
    <source>
        <strain evidence="2 3">1348a</strain>
    </source>
</reference>
<gene>
    <name evidence="2" type="ORF">CDD82_5577</name>
</gene>
<evidence type="ECO:0000256" key="1">
    <source>
        <dbReference type="SAM" id="MobiDB-lite"/>
    </source>
</evidence>
<dbReference type="Proteomes" id="UP000224854">
    <property type="component" value="Unassembled WGS sequence"/>
</dbReference>
<protein>
    <submittedName>
        <fullName evidence="2">Uncharacterized protein</fullName>
    </submittedName>
</protein>
<feature type="region of interest" description="Disordered" evidence="1">
    <location>
        <begin position="77"/>
        <end position="104"/>
    </location>
</feature>
<proteinExistence type="predicted"/>
<organism evidence="2 3">
    <name type="scientific">Ophiocordyceps australis</name>
    <dbReference type="NCBI Taxonomy" id="1399860"/>
    <lineage>
        <taxon>Eukaryota</taxon>
        <taxon>Fungi</taxon>
        <taxon>Dikarya</taxon>
        <taxon>Ascomycota</taxon>
        <taxon>Pezizomycotina</taxon>
        <taxon>Sordariomycetes</taxon>
        <taxon>Hypocreomycetidae</taxon>
        <taxon>Hypocreales</taxon>
        <taxon>Ophiocordycipitaceae</taxon>
        <taxon>Ophiocordyceps</taxon>
    </lineage>
</organism>
<sequence length="257" mass="28052">MHQHFGRQARRNFTKLMLFEHYFQNVCTGHKSPRARDLVAEHMSQLGAWPTLQHLAFTIKTDHDAIELHGRSVDLDATGTGKMRGRRVASTKPPSRANIGLSKINGNATPAKLAEDTVLRTNRPSRHISPSFDQIQPTPVLGFGSSASEAMTATLMAPINQTPGAVCSTTPMLMGCSGPITRESYIPPVAPMANNVNTYNDSFSFNTHMAEATHEMSVEGYNSARTFCSPISFNTYNDSGYDTAATSPNTTSLSECR</sequence>
<dbReference type="AlphaFoldDB" id="A0A2C5ZNA2"/>
<evidence type="ECO:0000313" key="3">
    <source>
        <dbReference type="Proteomes" id="UP000224854"/>
    </source>
</evidence>
<evidence type="ECO:0000313" key="2">
    <source>
        <dbReference type="EMBL" id="PHH82557.1"/>
    </source>
</evidence>
<name>A0A2C5ZNA2_9HYPO</name>
<dbReference type="OrthoDB" id="5244495at2759"/>
<accession>A0A2C5ZNA2</accession>
<keyword evidence="3" id="KW-1185">Reference proteome</keyword>
<comment type="caution">
    <text evidence="2">The sequence shown here is derived from an EMBL/GenBank/DDBJ whole genome shotgun (WGS) entry which is preliminary data.</text>
</comment>